<evidence type="ECO:0000313" key="3">
    <source>
        <dbReference type="Proteomes" id="UP001159363"/>
    </source>
</evidence>
<keyword evidence="3" id="KW-1185">Reference proteome</keyword>
<name>A0ABQ9HFM5_9NEOP</name>
<accession>A0ABQ9HFM5</accession>
<sequence length="599" mass="66218">MSDLLTVEAKGQASQHSDHFSYGHGSSLEKNDRFAVPHNILNSVAPEDELKLLEMKRFLATNLIQVTMTHVQDFNFSTQKLNFCPHKPPLCVLLSSDEAIRQKLMDCSVEVYVGGVADMHFMYVAAGCSSLRRRNLYQQIYQNQATPHHGTRGKREIPEKSGPPATSSGTIPTCENLGVTRPGIGPGSPWCEVIRLTAQPPRPWRSVTCAVYTVLEDSAVGVQFDVGIRRLVVRSQRDRSASYLVYGCPQSISSVSSLAGPSWVQFLDSEVDVDEYFRAINIPFNCKYLVVRQSGDVATLTEVYYVRHPGRLLTTSYGNWSHQRGTATTASRMYERRTGLQGAVVKAVAMHVSADHCYAHCCAFSVHAAGATLKMFAILALSVTDQLRSICLYSTPGTKDDSQTHAAAYTECSGALCPNSNRLVKNLFAPPVALTEVVIMEFRATAPKSLVIAETGATSEPPTSVLNEDDDGTLHLGGYLGDLWAILERRINFTKEHTHITNLKATIKNAHEQKRLAQAQKRRMFTQNISENERKLYSARKDRGFCYCLCNGIRDSLWCVTKVGQQSVMSYSDLQLERTKTAAMSVEQEVSVVSADGCP</sequence>
<gene>
    <name evidence="2" type="ORF">PR048_014881</name>
</gene>
<organism evidence="2 3">
    <name type="scientific">Dryococelus australis</name>
    <dbReference type="NCBI Taxonomy" id="614101"/>
    <lineage>
        <taxon>Eukaryota</taxon>
        <taxon>Metazoa</taxon>
        <taxon>Ecdysozoa</taxon>
        <taxon>Arthropoda</taxon>
        <taxon>Hexapoda</taxon>
        <taxon>Insecta</taxon>
        <taxon>Pterygota</taxon>
        <taxon>Neoptera</taxon>
        <taxon>Polyneoptera</taxon>
        <taxon>Phasmatodea</taxon>
        <taxon>Verophasmatodea</taxon>
        <taxon>Anareolatae</taxon>
        <taxon>Phasmatidae</taxon>
        <taxon>Eurycanthinae</taxon>
        <taxon>Dryococelus</taxon>
    </lineage>
</organism>
<proteinExistence type="predicted"/>
<reference evidence="2 3" key="1">
    <citation type="submission" date="2023-02" db="EMBL/GenBank/DDBJ databases">
        <title>LHISI_Scaffold_Assembly.</title>
        <authorList>
            <person name="Stuart O.P."/>
            <person name="Cleave R."/>
            <person name="Magrath M.J.L."/>
            <person name="Mikheyev A.S."/>
        </authorList>
    </citation>
    <scope>NUCLEOTIDE SEQUENCE [LARGE SCALE GENOMIC DNA]</scope>
    <source>
        <strain evidence="2">Daus_M_001</strain>
        <tissue evidence="2">Leg muscle</tissue>
    </source>
</reference>
<dbReference type="EMBL" id="JARBHB010000005">
    <property type="protein sequence ID" value="KAJ8883042.1"/>
    <property type="molecule type" value="Genomic_DNA"/>
</dbReference>
<comment type="caution">
    <text evidence="2">The sequence shown here is derived from an EMBL/GenBank/DDBJ whole genome shotgun (WGS) entry which is preliminary data.</text>
</comment>
<evidence type="ECO:0000256" key="1">
    <source>
        <dbReference type="SAM" id="MobiDB-lite"/>
    </source>
</evidence>
<evidence type="ECO:0000313" key="2">
    <source>
        <dbReference type="EMBL" id="KAJ8883042.1"/>
    </source>
</evidence>
<protein>
    <submittedName>
        <fullName evidence="2">Uncharacterized protein</fullName>
    </submittedName>
</protein>
<feature type="region of interest" description="Disordered" evidence="1">
    <location>
        <begin position="143"/>
        <end position="172"/>
    </location>
</feature>
<dbReference type="Proteomes" id="UP001159363">
    <property type="component" value="Chromosome 4"/>
</dbReference>